<name>A0A7C4YFP6_UNCW3</name>
<dbReference type="EMBL" id="DTHG01000051">
    <property type="protein sequence ID" value="HGW91725.1"/>
    <property type="molecule type" value="Genomic_DNA"/>
</dbReference>
<protein>
    <submittedName>
        <fullName evidence="1">Uncharacterized protein</fullName>
    </submittedName>
</protein>
<gene>
    <name evidence="1" type="ORF">ENV67_04195</name>
</gene>
<sequence length="168" mass="20310">MVHLTENGEYITSIELTKWYVFFERIKDKSFVLPEYSFLLSPNVKVVSLKNGFYLIDVQTGLWIYKDGEVFVMDLDYLYKIFNKNDKNVMLRWEKLPKQKVFWQKMNLLAGCDLSRFYDLSNIEEKIKKYKKDKFLETRESFRNAFNLLKKEDLTDDEGDEYDENKEE</sequence>
<comment type="caution">
    <text evidence="1">The sequence shown here is derived from an EMBL/GenBank/DDBJ whole genome shotgun (WGS) entry which is preliminary data.</text>
</comment>
<proteinExistence type="predicted"/>
<accession>A0A7C4YFP6</accession>
<organism evidence="1">
    <name type="scientific">candidate division WOR-3 bacterium</name>
    <dbReference type="NCBI Taxonomy" id="2052148"/>
    <lineage>
        <taxon>Bacteria</taxon>
        <taxon>Bacteria division WOR-3</taxon>
    </lineage>
</organism>
<evidence type="ECO:0000313" key="1">
    <source>
        <dbReference type="EMBL" id="HGW91725.1"/>
    </source>
</evidence>
<reference evidence="1" key="1">
    <citation type="journal article" date="2020" name="mSystems">
        <title>Genome- and Community-Level Interaction Insights into Carbon Utilization and Element Cycling Functions of Hydrothermarchaeota in Hydrothermal Sediment.</title>
        <authorList>
            <person name="Zhou Z."/>
            <person name="Liu Y."/>
            <person name="Xu W."/>
            <person name="Pan J."/>
            <person name="Luo Z.H."/>
            <person name="Li M."/>
        </authorList>
    </citation>
    <scope>NUCLEOTIDE SEQUENCE [LARGE SCALE GENOMIC DNA]</scope>
    <source>
        <strain evidence="1">SpSt-780</strain>
    </source>
</reference>
<dbReference type="AlphaFoldDB" id="A0A7C4YFP6"/>